<evidence type="ECO:0000256" key="3">
    <source>
        <dbReference type="ARBA" id="ARBA00022448"/>
    </source>
</evidence>
<dbReference type="AlphaFoldDB" id="A0A1K2I3I6"/>
<sequence length="328" mass="34570">MSALRSLLLRREAGILVMIMLFCLAVGLYKPQFLTGNNLRVILLLTPLIMIAAMGQMLVLVARHVDLSMGSILGLSAMVTGMMFRDMPQIPWMLGFAVAIGTGALLGLINGALVTLFRLPAIIVTLGTLNLYRGLTFIISNARQVDRQYIPTELKAMSQTSPIFGVPSIIFIAFGVAILAYYFTMHTRVGRQVFALGSNPVAAPLRGIKANQVTLLVFTISGALAGLAGILYASRWGFVNPSNTGAGFEFQVIAAVVIGGVSINGGVGSVPGVVLGVLLLGCVSAALPLLGIPGAAQNAIYGTVILIALLIDRTVRQQGVLGLRRLPA</sequence>
<reference evidence="12 13" key="1">
    <citation type="submission" date="2016-11" db="EMBL/GenBank/DDBJ databases">
        <authorList>
            <person name="Jaros S."/>
            <person name="Januszkiewicz K."/>
            <person name="Wedrychowicz H."/>
        </authorList>
    </citation>
    <scope>NUCLEOTIDE SEQUENCE [LARGE SCALE GENOMIC DNA]</scope>
    <source>
        <strain evidence="12 13">ATCC 23634</strain>
    </source>
</reference>
<evidence type="ECO:0000256" key="6">
    <source>
        <dbReference type="ARBA" id="ARBA00022692"/>
    </source>
</evidence>
<evidence type="ECO:0000256" key="8">
    <source>
        <dbReference type="ARBA" id="ARBA00023136"/>
    </source>
</evidence>
<feature type="transmembrane region" description="Helical" evidence="11">
    <location>
        <begin position="41"/>
        <end position="60"/>
    </location>
</feature>
<dbReference type="RefSeq" id="WP_072346758.1">
    <property type="nucleotide sequence ID" value="NZ_FPKU01000004.1"/>
</dbReference>
<evidence type="ECO:0000256" key="7">
    <source>
        <dbReference type="ARBA" id="ARBA00022989"/>
    </source>
</evidence>
<comment type="subunit">
    <text evidence="2">The complex is composed of two ATP-binding proteins (LsrA), two transmembrane proteins (LsrC and LsrD) and a solute-binding protein (LsrB).</text>
</comment>
<dbReference type="GO" id="GO:0005886">
    <property type="term" value="C:plasma membrane"/>
    <property type="evidence" value="ECO:0007669"/>
    <property type="project" value="UniProtKB-SubCell"/>
</dbReference>
<dbReference type="STRING" id="665118.SAMN02983003_3973"/>
<feature type="transmembrane region" description="Helical" evidence="11">
    <location>
        <begin position="162"/>
        <end position="183"/>
    </location>
</feature>
<accession>A0A1K2I3I6</accession>
<evidence type="ECO:0000313" key="12">
    <source>
        <dbReference type="EMBL" id="SFZ86779.1"/>
    </source>
</evidence>
<organism evidence="12 13">
    <name type="scientific">Devosia enhydra</name>
    <dbReference type="NCBI Taxonomy" id="665118"/>
    <lineage>
        <taxon>Bacteria</taxon>
        <taxon>Pseudomonadati</taxon>
        <taxon>Pseudomonadota</taxon>
        <taxon>Alphaproteobacteria</taxon>
        <taxon>Hyphomicrobiales</taxon>
        <taxon>Devosiaceae</taxon>
        <taxon>Devosia</taxon>
    </lineage>
</organism>
<keyword evidence="3" id="KW-0813">Transport</keyword>
<evidence type="ECO:0000313" key="13">
    <source>
        <dbReference type="Proteomes" id="UP000183447"/>
    </source>
</evidence>
<evidence type="ECO:0000256" key="5">
    <source>
        <dbReference type="ARBA" id="ARBA00022519"/>
    </source>
</evidence>
<feature type="transmembrane region" description="Helical" evidence="11">
    <location>
        <begin position="12"/>
        <end position="29"/>
    </location>
</feature>
<evidence type="ECO:0000256" key="4">
    <source>
        <dbReference type="ARBA" id="ARBA00022475"/>
    </source>
</evidence>
<dbReference type="Proteomes" id="UP000183447">
    <property type="component" value="Unassembled WGS sequence"/>
</dbReference>
<feature type="transmembrane region" description="Helical" evidence="11">
    <location>
        <begin position="298"/>
        <end position="315"/>
    </location>
</feature>
<feature type="transmembrane region" description="Helical" evidence="11">
    <location>
        <begin position="121"/>
        <end position="142"/>
    </location>
</feature>
<dbReference type="OrthoDB" id="192433at2"/>
<proteinExistence type="predicted"/>
<evidence type="ECO:0000256" key="11">
    <source>
        <dbReference type="SAM" id="Phobius"/>
    </source>
</evidence>
<keyword evidence="13" id="KW-1185">Reference proteome</keyword>
<feature type="transmembrane region" description="Helical" evidence="11">
    <location>
        <begin position="90"/>
        <end position="109"/>
    </location>
</feature>
<dbReference type="EMBL" id="FPKU01000004">
    <property type="protein sequence ID" value="SFZ86779.1"/>
    <property type="molecule type" value="Genomic_DNA"/>
</dbReference>
<feature type="transmembrane region" description="Helical" evidence="11">
    <location>
        <begin position="245"/>
        <end position="263"/>
    </location>
</feature>
<keyword evidence="7 11" id="KW-1133">Transmembrane helix</keyword>
<keyword evidence="5" id="KW-0997">Cell inner membrane</keyword>
<evidence type="ECO:0000256" key="2">
    <source>
        <dbReference type="ARBA" id="ARBA00011262"/>
    </source>
</evidence>
<keyword evidence="8 11" id="KW-0472">Membrane</keyword>
<keyword evidence="4" id="KW-1003">Cell membrane</keyword>
<evidence type="ECO:0000256" key="10">
    <source>
        <dbReference type="ARBA" id="ARBA00039382"/>
    </source>
</evidence>
<dbReference type="Pfam" id="PF02653">
    <property type="entry name" value="BPD_transp_2"/>
    <property type="match status" value="1"/>
</dbReference>
<name>A0A1K2I3I6_9HYPH</name>
<evidence type="ECO:0000256" key="9">
    <source>
        <dbReference type="ARBA" id="ARBA00025439"/>
    </source>
</evidence>
<gene>
    <name evidence="12" type="ORF">SAMN02983003_3973</name>
</gene>
<dbReference type="CDD" id="cd06579">
    <property type="entry name" value="TM_PBP1_transp_AraH_like"/>
    <property type="match status" value="1"/>
</dbReference>
<evidence type="ECO:0000256" key="1">
    <source>
        <dbReference type="ARBA" id="ARBA00004651"/>
    </source>
</evidence>
<feature type="transmembrane region" description="Helical" evidence="11">
    <location>
        <begin position="213"/>
        <end position="233"/>
    </location>
</feature>
<dbReference type="PANTHER" id="PTHR32196:SF29">
    <property type="entry name" value="AUTOINDUCER 2 IMPORT SYSTEM PERMEASE PROTEIN LSRC"/>
    <property type="match status" value="1"/>
</dbReference>
<dbReference type="InterPro" id="IPR001851">
    <property type="entry name" value="ABC_transp_permease"/>
</dbReference>
<keyword evidence="6 11" id="KW-0812">Transmembrane</keyword>
<comment type="function">
    <text evidence="9">Part of the ABC transporter complex LsrABCD involved in autoinducer 2 (AI-2) import. Probably responsible for the translocation of the substrate across the membrane.</text>
</comment>
<dbReference type="GO" id="GO:0022857">
    <property type="term" value="F:transmembrane transporter activity"/>
    <property type="evidence" value="ECO:0007669"/>
    <property type="project" value="InterPro"/>
</dbReference>
<comment type="subcellular location">
    <subcellularLocation>
        <location evidence="1">Cell membrane</location>
        <topology evidence="1">Multi-pass membrane protein</topology>
    </subcellularLocation>
</comment>
<protein>
    <recommendedName>
        <fullName evidence="10">Autoinducer 2 import system permease protein LsrC</fullName>
    </recommendedName>
</protein>
<dbReference type="PANTHER" id="PTHR32196">
    <property type="entry name" value="ABC TRANSPORTER PERMEASE PROTEIN YPHD-RELATED-RELATED"/>
    <property type="match status" value="1"/>
</dbReference>